<evidence type="ECO:0000256" key="8">
    <source>
        <dbReference type="ARBA" id="ARBA00022777"/>
    </source>
</evidence>
<dbReference type="EMBL" id="LHYH01000004">
    <property type="protein sequence ID" value="KXB07405.1"/>
    <property type="molecule type" value="Genomic_DNA"/>
</dbReference>
<comment type="subunit">
    <text evidence="14">Homodimer.</text>
</comment>
<evidence type="ECO:0000256" key="13">
    <source>
        <dbReference type="ARBA" id="ARBA00029438"/>
    </source>
</evidence>
<evidence type="ECO:0000256" key="9">
    <source>
        <dbReference type="ARBA" id="ARBA00022840"/>
    </source>
</evidence>
<dbReference type="NCBIfam" id="TIGR00549">
    <property type="entry name" value="mevalon_kin"/>
    <property type="match status" value="1"/>
</dbReference>
<evidence type="ECO:0000256" key="11">
    <source>
        <dbReference type="ARBA" id="ARBA00023098"/>
    </source>
</evidence>
<dbReference type="EC" id="2.7.1.36" evidence="3 14"/>
<sequence>MKRIIRVSAPGQIFLFGEHAVVYGQPALAAAINISTEAKAKPRADDQIKIVSKGVGNLKGKVKKTNGDWSIQEKTGELSRLRFVVKTAEITLNHLDEGSGFELEIDSEVPVGSGLGSSSAVTTATAAAISSIFDRNLSKDDISDLAYDAELKVQGAASKTGVKVATHGGFLKVTGDEMNSISDISELKVLIGNTGDYGNTGELVKKVRLSKESRPEIINPIIEAIGKTTEAGIKSLQDENLEKVGVLMNVNQNLLEGLGVSSPKLRKLIKAARDAGGKGAKITGAGGGGCMVALTEESVDRISRAIEKKGGEPIKVKVGVEGLSFDSK</sequence>
<accession>A0A133VLR3</accession>
<dbReference type="AlphaFoldDB" id="A0A133VLR3"/>
<evidence type="ECO:0000259" key="16">
    <source>
        <dbReference type="Pfam" id="PF08544"/>
    </source>
</evidence>
<dbReference type="SUPFAM" id="SSF55060">
    <property type="entry name" value="GHMP Kinase, C-terminal domain"/>
    <property type="match status" value="1"/>
</dbReference>
<dbReference type="GO" id="GO:0019287">
    <property type="term" value="P:isopentenyl diphosphate biosynthetic process, mevalonate pathway"/>
    <property type="evidence" value="ECO:0007669"/>
    <property type="project" value="UniProtKB-UniRule"/>
</dbReference>
<keyword evidence="8 14" id="KW-0418">Kinase</keyword>
<keyword evidence="11 14" id="KW-0443">Lipid metabolism</keyword>
<dbReference type="PROSITE" id="PS00627">
    <property type="entry name" value="GHMP_KINASES_ATP"/>
    <property type="match status" value="1"/>
</dbReference>
<dbReference type="PANTHER" id="PTHR43290">
    <property type="entry name" value="MEVALONATE KINASE"/>
    <property type="match status" value="1"/>
</dbReference>
<evidence type="ECO:0000313" key="17">
    <source>
        <dbReference type="EMBL" id="KXB07405.1"/>
    </source>
</evidence>
<dbReference type="InterPro" id="IPR013750">
    <property type="entry name" value="GHMP_kinase_C_dom"/>
</dbReference>
<evidence type="ECO:0000256" key="12">
    <source>
        <dbReference type="ARBA" id="ARBA00023229"/>
    </source>
</evidence>
<dbReference type="SUPFAM" id="SSF54211">
    <property type="entry name" value="Ribosomal protein S5 domain 2-like"/>
    <property type="match status" value="1"/>
</dbReference>
<dbReference type="HAMAP" id="MF_00217">
    <property type="entry name" value="Mevalonate_kinase"/>
    <property type="match status" value="1"/>
</dbReference>
<comment type="function">
    <text evidence="14">Catalyzes the phosphorylation of (R)-mevalonate (MVA) to (R)-mevalonate 5-phosphate (MVAP). Functions in the mevalonate (MVA) pathway leading to isopentenyl diphosphate (IPP), a key precursor for the biosynthesis of isoprenoid compounds such as archaeal membrane lipids.</text>
</comment>
<proteinExistence type="inferred from homology"/>
<evidence type="ECO:0000256" key="14">
    <source>
        <dbReference type="HAMAP-Rule" id="MF_00217"/>
    </source>
</evidence>
<name>A0A133VLR3_9EURY</name>
<feature type="domain" description="GHMP kinase N-terminal" evidence="15">
    <location>
        <begin position="83"/>
        <end position="158"/>
    </location>
</feature>
<evidence type="ECO:0000259" key="15">
    <source>
        <dbReference type="Pfam" id="PF00288"/>
    </source>
</evidence>
<dbReference type="InterPro" id="IPR006205">
    <property type="entry name" value="Mev_gal_kin"/>
</dbReference>
<evidence type="ECO:0000256" key="5">
    <source>
        <dbReference type="ARBA" id="ARBA00022516"/>
    </source>
</evidence>
<comment type="caution">
    <text evidence="14">Lacks conserved residue(s) required for the propagation of feature annotation.</text>
</comment>
<keyword evidence="7 14" id="KW-0547">Nucleotide-binding</keyword>
<evidence type="ECO:0000256" key="4">
    <source>
        <dbReference type="ARBA" id="ARBA00022490"/>
    </source>
</evidence>
<dbReference type="GO" id="GO:0004496">
    <property type="term" value="F:mevalonate kinase activity"/>
    <property type="evidence" value="ECO:0007669"/>
    <property type="project" value="UniProtKB-UniRule"/>
</dbReference>
<keyword evidence="5 14" id="KW-0444">Lipid biosynthesis</keyword>
<feature type="domain" description="GHMP kinase C-terminal" evidence="16">
    <location>
        <begin position="234"/>
        <end position="310"/>
    </location>
</feature>
<evidence type="ECO:0000256" key="6">
    <source>
        <dbReference type="ARBA" id="ARBA00022679"/>
    </source>
</evidence>
<dbReference type="InterPro" id="IPR006204">
    <property type="entry name" value="GHMP_kinase_N_dom"/>
</dbReference>
<comment type="cofactor">
    <cofactor evidence="14">
        <name>Mg(2+)</name>
        <dbReference type="ChEBI" id="CHEBI:18420"/>
    </cofactor>
</comment>
<organism evidence="17 18">
    <name type="scientific">candidate division MSBL1 archaeon SCGC-AAA382K21</name>
    <dbReference type="NCBI Taxonomy" id="1698283"/>
    <lineage>
        <taxon>Archaea</taxon>
        <taxon>Methanobacteriati</taxon>
        <taxon>Methanobacteriota</taxon>
        <taxon>candidate division MSBL1</taxon>
    </lineage>
</organism>
<dbReference type="PATRIC" id="fig|1698283.3.peg.206"/>
<dbReference type="InterPro" id="IPR014721">
    <property type="entry name" value="Ribsml_uS5_D2-typ_fold_subgr"/>
</dbReference>
<evidence type="ECO:0000256" key="1">
    <source>
        <dbReference type="ARBA" id="ARBA00004496"/>
    </source>
</evidence>
<gene>
    <name evidence="14" type="primary">mvk</name>
    <name evidence="17" type="ORF">AKJ54_00310</name>
</gene>
<reference evidence="17 18" key="1">
    <citation type="journal article" date="2016" name="Sci. Rep.">
        <title>Metabolic traits of an uncultured archaeal lineage -MSBL1- from brine pools of the Red Sea.</title>
        <authorList>
            <person name="Mwirichia R."/>
            <person name="Alam I."/>
            <person name="Rashid M."/>
            <person name="Vinu M."/>
            <person name="Ba-Alawi W."/>
            <person name="Anthony Kamau A."/>
            <person name="Kamanda Ngugi D."/>
            <person name="Goker M."/>
            <person name="Klenk H.P."/>
            <person name="Bajic V."/>
            <person name="Stingl U."/>
        </authorList>
    </citation>
    <scope>NUCLEOTIDE SEQUENCE [LARGE SCALE GENOMIC DNA]</scope>
    <source>
        <strain evidence="17">SCGC-AAA382K21</strain>
    </source>
</reference>
<dbReference type="Gene3D" id="3.30.230.10">
    <property type="match status" value="1"/>
</dbReference>
<evidence type="ECO:0000256" key="3">
    <source>
        <dbReference type="ARBA" id="ARBA00012103"/>
    </source>
</evidence>
<keyword evidence="4 14" id="KW-0963">Cytoplasm</keyword>
<comment type="caution">
    <text evidence="17">The sequence shown here is derived from an EMBL/GenBank/DDBJ whole genome shotgun (WGS) entry which is preliminary data.</text>
</comment>
<dbReference type="GO" id="GO:0000287">
    <property type="term" value="F:magnesium ion binding"/>
    <property type="evidence" value="ECO:0007669"/>
    <property type="project" value="UniProtKB-UniRule"/>
</dbReference>
<dbReference type="InterPro" id="IPR022937">
    <property type="entry name" value="Mevalonate_kinase_arc"/>
</dbReference>
<evidence type="ECO:0000256" key="10">
    <source>
        <dbReference type="ARBA" id="ARBA00022842"/>
    </source>
</evidence>
<evidence type="ECO:0000256" key="7">
    <source>
        <dbReference type="ARBA" id="ARBA00022741"/>
    </source>
</evidence>
<keyword evidence="18" id="KW-1185">Reference proteome</keyword>
<keyword evidence="12 14" id="KW-0414">Isoprene biosynthesis</keyword>
<keyword evidence="9 14" id="KW-0067">ATP-binding</keyword>
<dbReference type="InterPro" id="IPR036554">
    <property type="entry name" value="GHMP_kinase_C_sf"/>
</dbReference>
<protein>
    <recommendedName>
        <fullName evidence="3 14">Mevalonate kinase</fullName>
        <shortName evidence="14">MK</shortName>
        <shortName evidence="14">MVK</shortName>
        <ecNumber evidence="3 14">2.7.1.36</ecNumber>
    </recommendedName>
</protein>
<dbReference type="GO" id="GO:0005829">
    <property type="term" value="C:cytosol"/>
    <property type="evidence" value="ECO:0007669"/>
    <property type="project" value="TreeGrafter"/>
</dbReference>
<comment type="subcellular location">
    <subcellularLocation>
        <location evidence="1 14">Cytoplasm</location>
    </subcellularLocation>
</comment>
<keyword evidence="10 14" id="KW-0460">Magnesium</keyword>
<dbReference type="Proteomes" id="UP000070504">
    <property type="component" value="Unassembled WGS sequence"/>
</dbReference>
<dbReference type="Gene3D" id="3.30.70.890">
    <property type="entry name" value="GHMP kinase, C-terminal domain"/>
    <property type="match status" value="1"/>
</dbReference>
<evidence type="ECO:0000313" key="18">
    <source>
        <dbReference type="Proteomes" id="UP000070504"/>
    </source>
</evidence>
<comment type="catalytic activity">
    <reaction evidence="14">
        <text>(R)-mevalonate + ATP = (R)-5-phosphomevalonate + ADP + H(+)</text>
        <dbReference type="Rhea" id="RHEA:17065"/>
        <dbReference type="ChEBI" id="CHEBI:15378"/>
        <dbReference type="ChEBI" id="CHEBI:30616"/>
        <dbReference type="ChEBI" id="CHEBI:36464"/>
        <dbReference type="ChEBI" id="CHEBI:58146"/>
        <dbReference type="ChEBI" id="CHEBI:456216"/>
        <dbReference type="EC" id="2.7.1.36"/>
    </reaction>
</comment>
<comment type="similarity">
    <text evidence="2 14">Belongs to the GHMP kinase family. Mevalonate kinase subfamily.</text>
</comment>
<comment type="pathway">
    <text evidence="13 14">Isoprenoid biosynthesis; isopentenyl diphosphate biosynthesis via mevalonate pathway; isopentenyl diphosphate from (R)-mevalonate: step 1/3.</text>
</comment>
<evidence type="ECO:0000256" key="2">
    <source>
        <dbReference type="ARBA" id="ARBA00006495"/>
    </source>
</evidence>
<dbReference type="UniPathway" id="UPA00057">
    <property type="reaction ID" value="UER00098"/>
</dbReference>
<dbReference type="InterPro" id="IPR006203">
    <property type="entry name" value="GHMP_knse_ATP-bd_CS"/>
</dbReference>
<dbReference type="PANTHER" id="PTHR43290:SF2">
    <property type="entry name" value="MEVALONATE KINASE"/>
    <property type="match status" value="1"/>
</dbReference>
<dbReference type="PRINTS" id="PR00959">
    <property type="entry name" value="MEVGALKINASE"/>
</dbReference>
<dbReference type="Pfam" id="PF00288">
    <property type="entry name" value="GHMP_kinases_N"/>
    <property type="match status" value="1"/>
</dbReference>
<dbReference type="Pfam" id="PF08544">
    <property type="entry name" value="GHMP_kinases_C"/>
    <property type="match status" value="1"/>
</dbReference>
<dbReference type="InterPro" id="IPR020568">
    <property type="entry name" value="Ribosomal_Su5_D2-typ_SF"/>
</dbReference>
<keyword evidence="6 14" id="KW-0808">Transferase</keyword>
<dbReference type="GO" id="GO:0005524">
    <property type="term" value="F:ATP binding"/>
    <property type="evidence" value="ECO:0007669"/>
    <property type="project" value="UniProtKB-UniRule"/>
</dbReference>